<evidence type="ECO:0000313" key="3">
    <source>
        <dbReference type="Proteomes" id="UP000013750"/>
    </source>
</evidence>
<evidence type="ECO:0000313" key="4">
    <source>
        <dbReference type="Proteomes" id="UP000014160"/>
    </source>
</evidence>
<dbReference type="OrthoDB" id="2185183at2"/>
<reference evidence="1 3" key="1">
    <citation type="submission" date="2013-02" db="EMBL/GenBank/DDBJ databases">
        <title>The Genome Sequence of Enterococcus gilvus ATCC BAA-350.</title>
        <authorList>
            <consortium name="The Broad Institute Genome Sequencing Platform"/>
            <consortium name="The Broad Institute Genome Sequencing Center for Infectious Disease"/>
            <person name="Earl A.M."/>
            <person name="Gilmore M.S."/>
            <person name="Lebreton F."/>
            <person name="Walker B."/>
            <person name="Young S.K."/>
            <person name="Zeng Q."/>
            <person name="Gargeya S."/>
            <person name="Fitzgerald M."/>
            <person name="Haas B."/>
            <person name="Abouelleil A."/>
            <person name="Alvarado L."/>
            <person name="Arachchi H.M."/>
            <person name="Berlin A.M."/>
            <person name="Chapman S.B."/>
            <person name="Dewar J."/>
            <person name="Goldberg J."/>
            <person name="Griggs A."/>
            <person name="Gujja S."/>
            <person name="Hansen M."/>
            <person name="Howarth C."/>
            <person name="Imamovic A."/>
            <person name="Larimer J."/>
            <person name="McCowan C."/>
            <person name="Murphy C."/>
            <person name="Neiman D."/>
            <person name="Pearson M."/>
            <person name="Priest M."/>
            <person name="Roberts A."/>
            <person name="Saif S."/>
            <person name="Shea T."/>
            <person name="Sisk P."/>
            <person name="Sykes S."/>
            <person name="Wortman J."/>
            <person name="Nusbaum C."/>
            <person name="Birren B."/>
        </authorList>
    </citation>
    <scope>NUCLEOTIDE SEQUENCE [LARGE SCALE GENOMIC DNA]</scope>
    <source>
        <strain evidence="1 3">ATCC BAA-350</strain>
    </source>
</reference>
<evidence type="ECO:0000313" key="2">
    <source>
        <dbReference type="EMBL" id="EOW78957.1"/>
    </source>
</evidence>
<proteinExistence type="predicted"/>
<protein>
    <submittedName>
        <fullName evidence="1">Uncharacterized protein</fullName>
    </submittedName>
</protein>
<organism evidence="1 3">
    <name type="scientific">Enterococcus gilvus ATCC BAA-350</name>
    <dbReference type="NCBI Taxonomy" id="1158614"/>
    <lineage>
        <taxon>Bacteria</taxon>
        <taxon>Bacillati</taxon>
        <taxon>Bacillota</taxon>
        <taxon>Bacilli</taxon>
        <taxon>Lactobacillales</taxon>
        <taxon>Enterococcaceae</taxon>
        <taxon>Enterococcus</taxon>
    </lineage>
</organism>
<name>R2VKT8_9ENTE</name>
<sequence>MKMTATIKVPEAARITDAHRELVERARQTLLDKQKATPIALLGTQPVVGMYYWILCEVELPDNRGETLTVYKIYQSPRNEVALMEAKAYEYPPSTIDQYKISA</sequence>
<dbReference type="eggNOG" id="ENOG5030C4U">
    <property type="taxonomic scope" value="Bacteria"/>
</dbReference>
<gene>
    <name evidence="2" type="ORF">I592_03095</name>
    <name evidence="1" type="ORF">UKC_00353</name>
</gene>
<dbReference type="AlphaFoldDB" id="R2VKT8"/>
<dbReference type="EMBL" id="ASWH01000002">
    <property type="protein sequence ID" value="EOW78957.1"/>
    <property type="molecule type" value="Genomic_DNA"/>
</dbReference>
<dbReference type="HOGENOM" id="CLU_2315952_0_0_9"/>
<dbReference type="PATRIC" id="fig|1158614.3.peg.349"/>
<dbReference type="Proteomes" id="UP000013750">
    <property type="component" value="Unassembled WGS sequence"/>
</dbReference>
<evidence type="ECO:0000313" key="1">
    <source>
        <dbReference type="EMBL" id="EOI58281.1"/>
    </source>
</evidence>
<dbReference type="EMBL" id="AJDQ01000003">
    <property type="protein sequence ID" value="EOI58281.1"/>
    <property type="molecule type" value="Genomic_DNA"/>
</dbReference>
<comment type="caution">
    <text evidence="1">The sequence shown here is derived from an EMBL/GenBank/DDBJ whole genome shotgun (WGS) entry which is preliminary data.</text>
</comment>
<accession>R2VKT8</accession>
<dbReference type="Proteomes" id="UP000014160">
    <property type="component" value="Unassembled WGS sequence"/>
</dbReference>
<dbReference type="RefSeq" id="WP_010778804.1">
    <property type="nucleotide sequence ID" value="NZ_ASWH01000002.1"/>
</dbReference>
<reference evidence="2 4" key="2">
    <citation type="submission" date="2013-03" db="EMBL/GenBank/DDBJ databases">
        <title>The Genome Sequence of Enterococcus gilvus ATCC BAA-350 (PacBio/Illumina hybrid assembly).</title>
        <authorList>
            <consortium name="The Broad Institute Genomics Platform"/>
            <consortium name="The Broad Institute Genome Sequencing Center for Infectious Disease"/>
            <person name="Earl A."/>
            <person name="Russ C."/>
            <person name="Gilmore M."/>
            <person name="Surin D."/>
            <person name="Walker B."/>
            <person name="Young S."/>
            <person name="Zeng Q."/>
            <person name="Gargeya S."/>
            <person name="Fitzgerald M."/>
            <person name="Haas B."/>
            <person name="Abouelleil A."/>
            <person name="Allen A.W."/>
            <person name="Alvarado L."/>
            <person name="Arachchi H.M."/>
            <person name="Berlin A.M."/>
            <person name="Chapman S.B."/>
            <person name="Gainer-Dewar J."/>
            <person name="Goldberg J."/>
            <person name="Griggs A."/>
            <person name="Gujja S."/>
            <person name="Hansen M."/>
            <person name="Howarth C."/>
            <person name="Imamovic A."/>
            <person name="Ireland A."/>
            <person name="Larimer J."/>
            <person name="McCowan C."/>
            <person name="Murphy C."/>
            <person name="Pearson M."/>
            <person name="Poon T.W."/>
            <person name="Priest M."/>
            <person name="Roberts A."/>
            <person name="Saif S."/>
            <person name="Shea T."/>
            <person name="Sisk P."/>
            <person name="Sykes S."/>
            <person name="Wortman J."/>
            <person name="Nusbaum C."/>
            <person name="Birren B."/>
        </authorList>
    </citation>
    <scope>NUCLEOTIDE SEQUENCE [LARGE SCALE GENOMIC DNA]</scope>
    <source>
        <strain evidence="2 4">ATCC BAA-350</strain>
    </source>
</reference>
<keyword evidence="4" id="KW-1185">Reference proteome</keyword>